<dbReference type="RefSeq" id="WP_251873837.1">
    <property type="nucleotide sequence ID" value="NZ_CP098755.1"/>
</dbReference>
<feature type="binding site" evidence="7">
    <location>
        <position position="228"/>
    </location>
    <ligand>
        <name>substrate</name>
    </ligand>
</feature>
<dbReference type="InterPro" id="IPR011009">
    <property type="entry name" value="Kinase-like_dom_sf"/>
</dbReference>
<feature type="binding site" evidence="7">
    <location>
        <position position="56"/>
    </location>
    <ligand>
        <name>ATP</name>
        <dbReference type="ChEBI" id="CHEBI:30616"/>
    </ligand>
</feature>
<feature type="binding site" evidence="7">
    <location>
        <position position="344"/>
    </location>
    <ligand>
        <name>substrate</name>
    </ligand>
</feature>
<dbReference type="PIRSF" id="PIRSF031134">
    <property type="entry name" value="MTRK"/>
    <property type="match status" value="1"/>
</dbReference>
<comment type="function">
    <text evidence="7">Catalyzes the phosphorylation of methylthioribose into methylthioribose-1-phosphate.</text>
</comment>
<proteinExistence type="inferred from homology"/>
<feature type="binding site" evidence="7">
    <location>
        <begin position="245"/>
        <end position="247"/>
    </location>
    <ligand>
        <name>ATP</name>
        <dbReference type="ChEBI" id="CHEBI:30616"/>
    </ligand>
</feature>
<organism evidence="9 10">
    <name type="scientific">Brevibacillus ruminantium</name>
    <dbReference type="NCBI Taxonomy" id="2950604"/>
    <lineage>
        <taxon>Bacteria</taxon>
        <taxon>Bacillati</taxon>
        <taxon>Bacillota</taxon>
        <taxon>Bacilli</taxon>
        <taxon>Bacillales</taxon>
        <taxon>Paenibacillaceae</taxon>
        <taxon>Brevibacillus</taxon>
    </lineage>
</organism>
<accession>A0ABY4WLK4</accession>
<evidence type="ECO:0000256" key="5">
    <source>
        <dbReference type="ARBA" id="ARBA00022777"/>
    </source>
</evidence>
<evidence type="ECO:0000256" key="2">
    <source>
        <dbReference type="ARBA" id="ARBA00011738"/>
    </source>
</evidence>
<keyword evidence="5 7" id="KW-0418">Kinase</keyword>
<dbReference type="NCBIfam" id="TIGR01767">
    <property type="entry name" value="MTRK"/>
    <property type="match status" value="1"/>
</dbReference>
<evidence type="ECO:0000256" key="4">
    <source>
        <dbReference type="ARBA" id="ARBA00022741"/>
    </source>
</evidence>
<evidence type="ECO:0000256" key="3">
    <source>
        <dbReference type="ARBA" id="ARBA00022679"/>
    </source>
</evidence>
<evidence type="ECO:0000256" key="6">
    <source>
        <dbReference type="ARBA" id="ARBA00022840"/>
    </source>
</evidence>
<dbReference type="Gene3D" id="3.90.1200.10">
    <property type="match status" value="1"/>
</dbReference>
<evidence type="ECO:0000259" key="8">
    <source>
        <dbReference type="Pfam" id="PF01636"/>
    </source>
</evidence>
<evidence type="ECO:0000256" key="7">
    <source>
        <dbReference type="HAMAP-Rule" id="MF_01683"/>
    </source>
</evidence>
<dbReference type="Gene3D" id="3.30.200.20">
    <property type="entry name" value="Phosphorylase Kinase, domain 1"/>
    <property type="match status" value="1"/>
</dbReference>
<feature type="binding site" evidence="7">
    <location>
        <position position="39"/>
    </location>
    <ligand>
        <name>ATP</name>
        <dbReference type="ChEBI" id="CHEBI:30616"/>
    </ligand>
</feature>
<keyword evidence="7" id="KW-0486">Methionine biosynthesis</keyword>
<protein>
    <recommendedName>
        <fullName evidence="7">Methylthioribose kinase</fullName>
        <shortName evidence="7">MTR kinase</shortName>
        <ecNumber evidence="7">2.7.1.100</ecNumber>
    </recommendedName>
</protein>
<comment type="pathway">
    <text evidence="7">Amino-acid biosynthesis; L-methionine biosynthesis via salvage pathway; S-methyl-5-thio-alpha-D-ribose 1-phosphate from S-methyl-5'-thioadenosine (hydrolase route): step 2/2.</text>
</comment>
<dbReference type="EC" id="2.7.1.100" evidence="7"/>
<keyword evidence="4 7" id="KW-0547">Nucleotide-binding</keyword>
<evidence type="ECO:0000313" key="10">
    <source>
        <dbReference type="Proteomes" id="UP001056500"/>
    </source>
</evidence>
<dbReference type="InterPro" id="IPR002575">
    <property type="entry name" value="Aminoglycoside_PTrfase"/>
</dbReference>
<comment type="catalytic activity">
    <reaction evidence="7">
        <text>5-(methylsulfanyl)-D-ribose + ATP = 5-(methylsulfanyl)-alpha-D-ribose 1-phosphate + ADP + H(+)</text>
        <dbReference type="Rhea" id="RHEA:22312"/>
        <dbReference type="ChEBI" id="CHEBI:15378"/>
        <dbReference type="ChEBI" id="CHEBI:30616"/>
        <dbReference type="ChEBI" id="CHEBI:58533"/>
        <dbReference type="ChEBI" id="CHEBI:78440"/>
        <dbReference type="ChEBI" id="CHEBI:456216"/>
        <dbReference type="EC" id="2.7.1.100"/>
    </reaction>
</comment>
<dbReference type="HAMAP" id="MF_01683">
    <property type="entry name" value="Salvage_MtnK"/>
    <property type="match status" value="1"/>
</dbReference>
<keyword evidence="10" id="KW-1185">Reference proteome</keyword>
<comment type="subunit">
    <text evidence="2 7">Homodimer.</text>
</comment>
<dbReference type="Proteomes" id="UP001056500">
    <property type="component" value="Chromosome"/>
</dbReference>
<keyword evidence="3 7" id="KW-0808">Transferase</keyword>
<keyword evidence="7" id="KW-0028">Amino-acid biosynthesis</keyword>
<dbReference type="Pfam" id="PF01636">
    <property type="entry name" value="APH"/>
    <property type="match status" value="1"/>
</dbReference>
<name>A0ABY4WLK4_9BACL</name>
<keyword evidence="6 7" id="KW-0067">ATP-binding</keyword>
<feature type="binding site" evidence="7">
    <location>
        <begin position="110"/>
        <end position="112"/>
    </location>
    <ligand>
        <name>ATP</name>
        <dbReference type="ChEBI" id="CHEBI:30616"/>
    </ligand>
</feature>
<evidence type="ECO:0000313" key="9">
    <source>
        <dbReference type="EMBL" id="USG66730.1"/>
    </source>
</evidence>
<feature type="domain" description="Aminoglycoside phosphotransferase" evidence="8">
    <location>
        <begin position="32"/>
        <end position="263"/>
    </location>
</feature>
<dbReference type="InterPro" id="IPR009212">
    <property type="entry name" value="Methylthioribose_kinase"/>
</dbReference>
<dbReference type="GO" id="GO:0046522">
    <property type="term" value="F:S-methyl-5-thioribose kinase activity"/>
    <property type="evidence" value="ECO:0007669"/>
    <property type="project" value="UniProtKB-EC"/>
</dbReference>
<dbReference type="SUPFAM" id="SSF56112">
    <property type="entry name" value="Protein kinase-like (PK-like)"/>
    <property type="match status" value="1"/>
</dbReference>
<sequence>MAYRALTEQEAVEYVKELPGLFEKGATLTSHEIGDGNLNLVFHIKEEATGKSVIVKQALPYARVVGESWPLTLDRARIESEALRTQYKFVPDLVPQVYHFDQELALTVMEDLSDHILMRKGLIEGNRYPYFAKQIGRFLAHTLFFTSDLGAHPYEKKALVKTFVNPELCKITEDLVFTDPYENASTNNFNPLIKKEVEEIWKNKPLKLEIAKLKLDFLTRAEALLHGDLHTGSIFVTEQSTKVIDPEFAYYGPIGFDIGAVVANLILNYAGQHGLQSDRGKREEYREYLLTTVEDVWNEFVSQFVQLWHKQAKERSAHVEGLWQSYVNRLIQDTAGFAGCKILRRVIGLAGVADLNSIQDDQTRAEAERLALRIGQELILKRSSIEESTDITDIVRNVTTRFDQEAATA</sequence>
<dbReference type="EMBL" id="CP098755">
    <property type="protein sequence ID" value="USG66730.1"/>
    <property type="molecule type" value="Genomic_DNA"/>
</dbReference>
<comment type="similarity">
    <text evidence="1 7">Belongs to the methylthioribose kinase family.</text>
</comment>
<dbReference type="PANTHER" id="PTHR34273">
    <property type="entry name" value="METHYLTHIORIBOSE KINASE"/>
    <property type="match status" value="1"/>
</dbReference>
<dbReference type="PANTHER" id="PTHR34273:SF2">
    <property type="entry name" value="METHYLTHIORIBOSE KINASE"/>
    <property type="match status" value="1"/>
</dbReference>
<reference evidence="9" key="1">
    <citation type="submission" date="2022-06" db="EMBL/GenBank/DDBJ databases">
        <title>Genome sequencing of Brevibacillus sp. BB3-R1.</title>
        <authorList>
            <person name="Heo J."/>
            <person name="Lee D."/>
            <person name="Won M."/>
            <person name="Han B.-H."/>
            <person name="Hong S.-B."/>
            <person name="Kwon S.-W."/>
        </authorList>
    </citation>
    <scope>NUCLEOTIDE SEQUENCE</scope>
    <source>
        <strain evidence="9">BB3-R1</strain>
    </source>
</reference>
<evidence type="ECO:0000256" key="1">
    <source>
        <dbReference type="ARBA" id="ARBA00010165"/>
    </source>
</evidence>
<gene>
    <name evidence="7 9" type="primary">mtnK</name>
    <name evidence="9" type="ORF">NDK47_05370</name>
</gene>